<feature type="region of interest" description="Disordered" evidence="1">
    <location>
        <begin position="114"/>
        <end position="139"/>
    </location>
</feature>
<evidence type="ECO:0000256" key="1">
    <source>
        <dbReference type="SAM" id="MobiDB-lite"/>
    </source>
</evidence>
<dbReference type="Proteomes" id="UP000694423">
    <property type="component" value="Unplaced"/>
</dbReference>
<keyword evidence="4" id="KW-1185">Reference proteome</keyword>
<evidence type="ECO:0000313" key="4">
    <source>
        <dbReference type="Proteomes" id="UP000694423"/>
    </source>
</evidence>
<dbReference type="InterPro" id="IPR008197">
    <property type="entry name" value="WAP_dom"/>
</dbReference>
<sequence>SPACTLGGPTATLRRVPAGKPGFCPTSPGLYSNKPGECPKVRPRRTSEPCTEEDACVHDRDCARQEKCCFAGCAMRCVRPAREHPGTCPPAPPCRDPAESQDRAAGRCADECSADTQCPRGQRSSSRNPPGCVSPAVSPRHLIYPGGYCNRLNRIPEEFLFSPRG</sequence>
<protein>
    <recommendedName>
        <fullName evidence="2">WAP domain-containing protein</fullName>
    </recommendedName>
</protein>
<feature type="domain" description="WAP" evidence="2">
    <location>
        <begin position="31"/>
        <end position="81"/>
    </location>
</feature>
<dbReference type="PROSITE" id="PS51390">
    <property type="entry name" value="WAP"/>
    <property type="match status" value="1"/>
</dbReference>
<reference evidence="3" key="2">
    <citation type="submission" date="2025-09" db="UniProtKB">
        <authorList>
            <consortium name="Ensembl"/>
        </authorList>
    </citation>
    <scope>IDENTIFICATION</scope>
</reference>
<accession>A0A8C4P5X4</accession>
<evidence type="ECO:0000313" key="3">
    <source>
        <dbReference type="Ensembl" id="ENSDNVP00000008678.1"/>
    </source>
</evidence>
<reference evidence="3" key="1">
    <citation type="submission" date="2025-08" db="UniProtKB">
        <authorList>
            <consortium name="Ensembl"/>
        </authorList>
    </citation>
    <scope>IDENTIFICATION</scope>
</reference>
<dbReference type="PRINTS" id="PR00003">
    <property type="entry name" value="4DISULPHCORE"/>
</dbReference>
<name>A0A8C4P5X4_DRONO</name>
<dbReference type="Gene3D" id="4.10.75.10">
    <property type="entry name" value="Elafin-like"/>
    <property type="match status" value="1"/>
</dbReference>
<dbReference type="Ensembl" id="ENSDNVT00000010454.1">
    <property type="protein sequence ID" value="ENSDNVP00000008678.1"/>
    <property type="gene ID" value="ENSDNVG00000006143.1"/>
</dbReference>
<dbReference type="SUPFAM" id="SSF57256">
    <property type="entry name" value="Elafin-like"/>
    <property type="match status" value="1"/>
</dbReference>
<dbReference type="GO" id="GO:0030414">
    <property type="term" value="F:peptidase inhibitor activity"/>
    <property type="evidence" value="ECO:0007669"/>
    <property type="project" value="InterPro"/>
</dbReference>
<dbReference type="AlphaFoldDB" id="A0A8C4P5X4"/>
<proteinExistence type="predicted"/>
<dbReference type="Pfam" id="PF00095">
    <property type="entry name" value="WAP"/>
    <property type="match status" value="1"/>
</dbReference>
<dbReference type="GO" id="GO:0005576">
    <property type="term" value="C:extracellular region"/>
    <property type="evidence" value="ECO:0007669"/>
    <property type="project" value="InterPro"/>
</dbReference>
<organism evidence="3 4">
    <name type="scientific">Dromaius novaehollandiae</name>
    <name type="common">Emu</name>
    <dbReference type="NCBI Taxonomy" id="8790"/>
    <lineage>
        <taxon>Eukaryota</taxon>
        <taxon>Metazoa</taxon>
        <taxon>Chordata</taxon>
        <taxon>Craniata</taxon>
        <taxon>Vertebrata</taxon>
        <taxon>Euteleostomi</taxon>
        <taxon>Archelosauria</taxon>
        <taxon>Archosauria</taxon>
        <taxon>Dinosauria</taxon>
        <taxon>Saurischia</taxon>
        <taxon>Theropoda</taxon>
        <taxon>Coelurosauria</taxon>
        <taxon>Aves</taxon>
        <taxon>Palaeognathae</taxon>
        <taxon>Casuariiformes</taxon>
        <taxon>Dromaiidae</taxon>
        <taxon>Dromaius</taxon>
    </lineage>
</organism>
<dbReference type="SMART" id="SM00217">
    <property type="entry name" value="WAP"/>
    <property type="match status" value="1"/>
</dbReference>
<dbReference type="InterPro" id="IPR036645">
    <property type="entry name" value="Elafin-like_sf"/>
</dbReference>
<evidence type="ECO:0000259" key="2">
    <source>
        <dbReference type="PROSITE" id="PS51390"/>
    </source>
</evidence>